<sequence length="81" mass="9602">MLTNENFSIRMDETHGDEVWLVYLDGELIISCSSEDEALEFIEFIEALELRKETLKKYLDKFIEEFDEKLKSQKVTKMSMS</sequence>
<evidence type="ECO:0000313" key="1">
    <source>
        <dbReference type="EMBL" id="GGY79234.1"/>
    </source>
</evidence>
<dbReference type="RefSeq" id="WP_189419116.1">
    <property type="nucleotide sequence ID" value="NZ_BMYZ01000002.1"/>
</dbReference>
<proteinExistence type="predicted"/>
<gene>
    <name evidence="1" type="ORF">GCM10011613_25070</name>
</gene>
<keyword evidence="2" id="KW-1185">Reference proteome</keyword>
<dbReference type="EMBL" id="BMYZ01000002">
    <property type="protein sequence ID" value="GGY79234.1"/>
    <property type="molecule type" value="Genomic_DNA"/>
</dbReference>
<dbReference type="Proteomes" id="UP000619761">
    <property type="component" value="Unassembled WGS sequence"/>
</dbReference>
<accession>A0ABQ3B4T0</accession>
<organism evidence="1 2">
    <name type="scientific">Cellvibrio zantedeschiae</name>
    <dbReference type="NCBI Taxonomy" id="1237077"/>
    <lineage>
        <taxon>Bacteria</taxon>
        <taxon>Pseudomonadati</taxon>
        <taxon>Pseudomonadota</taxon>
        <taxon>Gammaproteobacteria</taxon>
        <taxon>Cellvibrionales</taxon>
        <taxon>Cellvibrionaceae</taxon>
        <taxon>Cellvibrio</taxon>
    </lineage>
</organism>
<reference evidence="2" key="1">
    <citation type="journal article" date="2019" name="Int. J. Syst. Evol. Microbiol.">
        <title>The Global Catalogue of Microorganisms (GCM) 10K type strain sequencing project: providing services to taxonomists for standard genome sequencing and annotation.</title>
        <authorList>
            <consortium name="The Broad Institute Genomics Platform"/>
            <consortium name="The Broad Institute Genome Sequencing Center for Infectious Disease"/>
            <person name="Wu L."/>
            <person name="Ma J."/>
        </authorList>
    </citation>
    <scope>NUCLEOTIDE SEQUENCE [LARGE SCALE GENOMIC DNA]</scope>
    <source>
        <strain evidence="2">KCTC 32239</strain>
    </source>
</reference>
<name>A0ABQ3B4T0_9GAMM</name>
<protein>
    <submittedName>
        <fullName evidence="1">Uncharacterized protein</fullName>
    </submittedName>
</protein>
<evidence type="ECO:0000313" key="2">
    <source>
        <dbReference type="Proteomes" id="UP000619761"/>
    </source>
</evidence>
<comment type="caution">
    <text evidence="1">The sequence shown here is derived from an EMBL/GenBank/DDBJ whole genome shotgun (WGS) entry which is preliminary data.</text>
</comment>